<dbReference type="Proteomes" id="UP001303160">
    <property type="component" value="Unassembled WGS sequence"/>
</dbReference>
<dbReference type="AlphaFoldDB" id="A0AAN6X613"/>
<gene>
    <name evidence="1" type="ORF">QBC40DRAFT_302438</name>
</gene>
<reference evidence="1" key="2">
    <citation type="submission" date="2023-05" db="EMBL/GenBank/DDBJ databases">
        <authorList>
            <consortium name="Lawrence Berkeley National Laboratory"/>
            <person name="Steindorff A."/>
            <person name="Hensen N."/>
            <person name="Bonometti L."/>
            <person name="Westerberg I."/>
            <person name="Brannstrom I.O."/>
            <person name="Guillou S."/>
            <person name="Cros-Aarteil S."/>
            <person name="Calhoun S."/>
            <person name="Haridas S."/>
            <person name="Kuo A."/>
            <person name="Mondo S."/>
            <person name="Pangilinan J."/>
            <person name="Riley R."/>
            <person name="Labutti K."/>
            <person name="Andreopoulos B."/>
            <person name="Lipzen A."/>
            <person name="Chen C."/>
            <person name="Yanf M."/>
            <person name="Daum C."/>
            <person name="Ng V."/>
            <person name="Clum A."/>
            <person name="Ohm R."/>
            <person name="Martin F."/>
            <person name="Silar P."/>
            <person name="Natvig D."/>
            <person name="Lalanne C."/>
            <person name="Gautier V."/>
            <person name="Ament-Velasquez S.L."/>
            <person name="Kruys A."/>
            <person name="Hutchinson M.I."/>
            <person name="Powell A.J."/>
            <person name="Barry K."/>
            <person name="Miller A.N."/>
            <person name="Grigoriev I.V."/>
            <person name="Debuchy R."/>
            <person name="Gladieux P."/>
            <person name="Thoren M.H."/>
            <person name="Johannesson H."/>
        </authorList>
    </citation>
    <scope>NUCLEOTIDE SEQUENCE</scope>
    <source>
        <strain evidence="1">CBS 315.58</strain>
    </source>
</reference>
<sequence length="463" mass="52345">MEPSTCKAFASFFVQDVRGWWGCEGLSYCCAQPEWQMAYFAWCNDSGRFQLLNNQAYVPVPSIRRNSMTVRDASGSRLVEQSRLATVREGQSFPRLSKLPGVQAFIESITTITHITKRSFCPDKNVNPLISAKVPYAYAFDGQIKRDGPTADWTTGGASKTTISFTSSSTTAEGPSEVKDRGAQAYPSCANMGGLTACVGWQLLSTRSGADNRHVINDTVDNCHSWDNQGAIRSFTEHPDLDNDHFKHFFDVLDYRAPSMKLAHYIVKASNLLMPANLKCRCWNDDYNRGGTTDVVEWNSPDVGISLSSTRMQDDMEYAHIVGHETQAYIDKDYTEQGIEDANEFPMTDDVLMFVAASKTGRWTEVWNGYNVMGGKRRTRRRYRHFRKRWRNLDDGSRRTSGLLTMVWRGPHSDKGGSDWKGLNWGLVFISRRRYLNCPVDVRPFLIQQMNSGITLSPPTCQM</sequence>
<dbReference type="EMBL" id="MU864108">
    <property type="protein sequence ID" value="KAK4194068.1"/>
    <property type="molecule type" value="Genomic_DNA"/>
</dbReference>
<accession>A0AAN6X613</accession>
<reference evidence="1" key="1">
    <citation type="journal article" date="2023" name="Mol. Phylogenet. Evol.">
        <title>Genome-scale phylogeny and comparative genomics of the fungal order Sordariales.</title>
        <authorList>
            <person name="Hensen N."/>
            <person name="Bonometti L."/>
            <person name="Westerberg I."/>
            <person name="Brannstrom I.O."/>
            <person name="Guillou S."/>
            <person name="Cros-Aarteil S."/>
            <person name="Calhoun S."/>
            <person name="Haridas S."/>
            <person name="Kuo A."/>
            <person name="Mondo S."/>
            <person name="Pangilinan J."/>
            <person name="Riley R."/>
            <person name="LaButti K."/>
            <person name="Andreopoulos B."/>
            <person name="Lipzen A."/>
            <person name="Chen C."/>
            <person name="Yan M."/>
            <person name="Daum C."/>
            <person name="Ng V."/>
            <person name="Clum A."/>
            <person name="Steindorff A."/>
            <person name="Ohm R.A."/>
            <person name="Martin F."/>
            <person name="Silar P."/>
            <person name="Natvig D.O."/>
            <person name="Lalanne C."/>
            <person name="Gautier V."/>
            <person name="Ament-Velasquez S.L."/>
            <person name="Kruys A."/>
            <person name="Hutchinson M.I."/>
            <person name="Powell A.J."/>
            <person name="Barry K."/>
            <person name="Miller A.N."/>
            <person name="Grigoriev I.V."/>
            <person name="Debuchy R."/>
            <person name="Gladieux P."/>
            <person name="Hiltunen Thoren M."/>
            <person name="Johannesson H."/>
        </authorList>
    </citation>
    <scope>NUCLEOTIDE SEQUENCE</scope>
    <source>
        <strain evidence="1">CBS 315.58</strain>
    </source>
</reference>
<keyword evidence="2" id="KW-1185">Reference proteome</keyword>
<proteinExistence type="predicted"/>
<protein>
    <submittedName>
        <fullName evidence="1">Uncharacterized protein</fullName>
    </submittedName>
</protein>
<comment type="caution">
    <text evidence="1">The sequence shown here is derived from an EMBL/GenBank/DDBJ whole genome shotgun (WGS) entry which is preliminary data.</text>
</comment>
<evidence type="ECO:0000313" key="2">
    <source>
        <dbReference type="Proteomes" id="UP001303160"/>
    </source>
</evidence>
<name>A0AAN6X613_9PEZI</name>
<organism evidence="1 2">
    <name type="scientific">Triangularia verruculosa</name>
    <dbReference type="NCBI Taxonomy" id="2587418"/>
    <lineage>
        <taxon>Eukaryota</taxon>
        <taxon>Fungi</taxon>
        <taxon>Dikarya</taxon>
        <taxon>Ascomycota</taxon>
        <taxon>Pezizomycotina</taxon>
        <taxon>Sordariomycetes</taxon>
        <taxon>Sordariomycetidae</taxon>
        <taxon>Sordariales</taxon>
        <taxon>Podosporaceae</taxon>
        <taxon>Triangularia</taxon>
    </lineage>
</organism>
<evidence type="ECO:0000313" key="1">
    <source>
        <dbReference type="EMBL" id="KAK4194068.1"/>
    </source>
</evidence>